<keyword evidence="3" id="KW-1185">Reference proteome</keyword>
<feature type="coiled-coil region" evidence="1">
    <location>
        <begin position="69"/>
        <end position="128"/>
    </location>
</feature>
<keyword evidence="1" id="KW-0175">Coiled coil</keyword>
<protein>
    <submittedName>
        <fullName evidence="2">Phage shock protein A</fullName>
    </submittedName>
</protein>
<comment type="caution">
    <text evidence="2">The sequence shown here is derived from an EMBL/GenBank/DDBJ whole genome shotgun (WGS) entry which is preliminary data.</text>
</comment>
<dbReference type="RefSeq" id="WP_238248861.1">
    <property type="nucleotide sequence ID" value="NZ_BPQX01000023.1"/>
</dbReference>
<dbReference type="Proteomes" id="UP001236369">
    <property type="component" value="Unassembled WGS sequence"/>
</dbReference>
<organism evidence="2 3">
    <name type="scientific">Methylobacterium persicinum</name>
    <dbReference type="NCBI Taxonomy" id="374426"/>
    <lineage>
        <taxon>Bacteria</taxon>
        <taxon>Pseudomonadati</taxon>
        <taxon>Pseudomonadota</taxon>
        <taxon>Alphaproteobacteria</taxon>
        <taxon>Hyphomicrobiales</taxon>
        <taxon>Methylobacteriaceae</taxon>
        <taxon>Methylobacterium</taxon>
    </lineage>
</organism>
<reference evidence="2 3" key="1">
    <citation type="submission" date="2023-07" db="EMBL/GenBank/DDBJ databases">
        <title>Genomic Encyclopedia of Type Strains, Phase IV (KMG-IV): sequencing the most valuable type-strain genomes for metagenomic binning, comparative biology and taxonomic classification.</title>
        <authorList>
            <person name="Goeker M."/>
        </authorList>
    </citation>
    <scope>NUCLEOTIDE SEQUENCE [LARGE SCALE GENOMIC DNA]</scope>
    <source>
        <strain evidence="2 3">DSM 19562</strain>
    </source>
</reference>
<sequence>MMEPVRMPAEDETESAAYAALKAHAPVGAEGIPHFEPVPVNGTVSFFPAQPPIQEGGPVRDFKSAIDLIKEASEAIRFSEERAGELEQQLHQVSHRSAEQVKALELQVATLERRLIKAEERARAAEVRANDAETWLSRLHDTIITSFRRPQHPGEGELN</sequence>
<evidence type="ECO:0000313" key="2">
    <source>
        <dbReference type="EMBL" id="MDQ0441823.1"/>
    </source>
</evidence>
<evidence type="ECO:0000313" key="3">
    <source>
        <dbReference type="Proteomes" id="UP001236369"/>
    </source>
</evidence>
<accession>A0ABU0HJ18</accession>
<evidence type="ECO:0000256" key="1">
    <source>
        <dbReference type="SAM" id="Coils"/>
    </source>
</evidence>
<dbReference type="EMBL" id="JAUSVV010000002">
    <property type="protein sequence ID" value="MDQ0441823.1"/>
    <property type="molecule type" value="Genomic_DNA"/>
</dbReference>
<proteinExistence type="predicted"/>
<gene>
    <name evidence="2" type="ORF">QO016_001306</name>
</gene>
<name>A0ABU0HJ18_9HYPH</name>